<sequence length="112" mass="11991">MAVCPRVPHAPASLESSVAQLVSARQRHRPPSTTDTTSTSAAGASESQPAKMTQFLQSLAQADVPIPPFTPSSTSEPIQPERGHHTSALIDNVQTFVLHSPEDHVDFGNLFH</sequence>
<comment type="caution">
    <text evidence="2">The sequence shown here is derived from an EMBL/GenBank/DDBJ whole genome shotgun (WGS) entry which is preliminary data.</text>
</comment>
<proteinExistence type="predicted"/>
<protein>
    <submittedName>
        <fullName evidence="2">Uncharacterized protein</fullName>
    </submittedName>
</protein>
<evidence type="ECO:0000313" key="2">
    <source>
        <dbReference type="EMBL" id="KAI5317421.1"/>
    </source>
</evidence>
<name>A0AAD4YQ41_PRUDU</name>
<feature type="compositionally biased region" description="Low complexity" evidence="1">
    <location>
        <begin position="32"/>
        <end position="47"/>
    </location>
</feature>
<dbReference type="AlphaFoldDB" id="A0AAD4YQ41"/>
<reference evidence="2 3" key="1">
    <citation type="journal article" date="2022" name="G3 (Bethesda)">
        <title>Whole-genome sequence and methylome profiling of the almond [Prunus dulcis (Mill.) D.A. Webb] cultivar 'Nonpareil'.</title>
        <authorList>
            <person name="D'Amico-Willman K.M."/>
            <person name="Ouma W.Z."/>
            <person name="Meulia T."/>
            <person name="Sideli G.M."/>
            <person name="Gradziel T.M."/>
            <person name="Fresnedo-Ramirez J."/>
        </authorList>
    </citation>
    <scope>NUCLEOTIDE SEQUENCE [LARGE SCALE GENOMIC DNA]</scope>
    <source>
        <strain evidence="2">Clone GOH B32 T37-40</strain>
    </source>
</reference>
<feature type="compositionally biased region" description="Polar residues" evidence="1">
    <location>
        <begin position="48"/>
        <end position="60"/>
    </location>
</feature>
<dbReference type="Proteomes" id="UP001054821">
    <property type="component" value="Chromosome 7"/>
</dbReference>
<feature type="region of interest" description="Disordered" evidence="1">
    <location>
        <begin position="1"/>
        <end position="84"/>
    </location>
</feature>
<organism evidence="2 3">
    <name type="scientific">Prunus dulcis</name>
    <name type="common">Almond</name>
    <name type="synonym">Amygdalus dulcis</name>
    <dbReference type="NCBI Taxonomy" id="3755"/>
    <lineage>
        <taxon>Eukaryota</taxon>
        <taxon>Viridiplantae</taxon>
        <taxon>Streptophyta</taxon>
        <taxon>Embryophyta</taxon>
        <taxon>Tracheophyta</taxon>
        <taxon>Spermatophyta</taxon>
        <taxon>Magnoliopsida</taxon>
        <taxon>eudicotyledons</taxon>
        <taxon>Gunneridae</taxon>
        <taxon>Pentapetalae</taxon>
        <taxon>rosids</taxon>
        <taxon>fabids</taxon>
        <taxon>Rosales</taxon>
        <taxon>Rosaceae</taxon>
        <taxon>Amygdaloideae</taxon>
        <taxon>Amygdaleae</taxon>
        <taxon>Prunus</taxon>
    </lineage>
</organism>
<keyword evidence="3" id="KW-1185">Reference proteome</keyword>
<gene>
    <name evidence="2" type="ORF">L3X38_037128</name>
</gene>
<accession>A0AAD4YQ41</accession>
<evidence type="ECO:0000313" key="3">
    <source>
        <dbReference type="Proteomes" id="UP001054821"/>
    </source>
</evidence>
<dbReference type="EMBL" id="JAJFAZ020000007">
    <property type="protein sequence ID" value="KAI5317421.1"/>
    <property type="molecule type" value="Genomic_DNA"/>
</dbReference>
<evidence type="ECO:0000256" key="1">
    <source>
        <dbReference type="SAM" id="MobiDB-lite"/>
    </source>
</evidence>